<comment type="caution">
    <text evidence="2">The sequence shown here is derived from an EMBL/GenBank/DDBJ whole genome shotgun (WGS) entry which is preliminary data.</text>
</comment>
<sequence length="145" mass="15079">MLAALTATAFALAVGARIAVDLVEARASRPVQYTSVPPVDWYPVVSTTLAQVAVASIGAGVLLFGALLVALVRRSRRPRLPWVIGASALTLAITATACSIEASTQTSFIGMTEWTTWRTALAGLAAACLPALCLAAVRTRGTRAR</sequence>
<dbReference type="Proteomes" id="UP000746584">
    <property type="component" value="Unassembled WGS sequence"/>
</dbReference>
<feature type="transmembrane region" description="Helical" evidence="1">
    <location>
        <begin position="49"/>
        <end position="72"/>
    </location>
</feature>
<evidence type="ECO:0000313" key="2">
    <source>
        <dbReference type="EMBL" id="GGK95655.1"/>
    </source>
</evidence>
<proteinExistence type="predicted"/>
<dbReference type="EMBL" id="JAFBCG010000001">
    <property type="protein sequence ID" value="MBM7801252.1"/>
    <property type="molecule type" value="Genomic_DNA"/>
</dbReference>
<evidence type="ECO:0000313" key="3">
    <source>
        <dbReference type="EMBL" id="MBM7801252.1"/>
    </source>
</evidence>
<keyword evidence="1" id="KW-1133">Transmembrane helix</keyword>
<reference evidence="2" key="2">
    <citation type="submission" date="2020-09" db="EMBL/GenBank/DDBJ databases">
        <authorList>
            <person name="Sun Q."/>
            <person name="Ohkuma M."/>
        </authorList>
    </citation>
    <scope>NUCLEOTIDE SEQUENCE</scope>
    <source>
        <strain evidence="2">JCM 1480</strain>
    </source>
</reference>
<reference evidence="3 5" key="3">
    <citation type="submission" date="2021-01" db="EMBL/GenBank/DDBJ databases">
        <title>Sequencing the genomes of 1000 actinobacteria strains.</title>
        <authorList>
            <person name="Klenk H.-P."/>
        </authorList>
    </citation>
    <scope>NUCLEOTIDE SEQUENCE [LARGE SCALE GENOMIC DNA]</scope>
    <source>
        <strain evidence="3 5">DSM 20542</strain>
    </source>
</reference>
<dbReference type="Proteomes" id="UP000648535">
    <property type="component" value="Unassembled WGS sequence"/>
</dbReference>
<organism evidence="2 4">
    <name type="scientific">Curtobacterium luteum</name>
    <dbReference type="NCBI Taxonomy" id="33881"/>
    <lineage>
        <taxon>Bacteria</taxon>
        <taxon>Bacillati</taxon>
        <taxon>Actinomycetota</taxon>
        <taxon>Actinomycetes</taxon>
        <taxon>Micrococcales</taxon>
        <taxon>Microbacteriaceae</taxon>
        <taxon>Curtobacterium</taxon>
    </lineage>
</organism>
<evidence type="ECO:0000313" key="4">
    <source>
        <dbReference type="Proteomes" id="UP000648535"/>
    </source>
</evidence>
<keyword evidence="1" id="KW-0812">Transmembrane</keyword>
<dbReference type="EMBL" id="BMOI01000004">
    <property type="protein sequence ID" value="GGK95655.1"/>
    <property type="molecule type" value="Genomic_DNA"/>
</dbReference>
<evidence type="ECO:0000256" key="1">
    <source>
        <dbReference type="SAM" id="Phobius"/>
    </source>
</evidence>
<feature type="transmembrane region" description="Helical" evidence="1">
    <location>
        <begin position="79"/>
        <end position="97"/>
    </location>
</feature>
<keyword evidence="5" id="KW-1185">Reference proteome</keyword>
<reference evidence="2" key="1">
    <citation type="journal article" date="2014" name="Int. J. Syst. Evol. Microbiol.">
        <title>Complete genome sequence of Corynebacterium casei LMG S-19264T (=DSM 44701T), isolated from a smear-ripened cheese.</title>
        <authorList>
            <consortium name="US DOE Joint Genome Institute (JGI-PGF)"/>
            <person name="Walter F."/>
            <person name="Albersmeier A."/>
            <person name="Kalinowski J."/>
            <person name="Ruckert C."/>
        </authorList>
    </citation>
    <scope>NUCLEOTIDE SEQUENCE</scope>
    <source>
        <strain evidence="2">JCM 1480</strain>
    </source>
</reference>
<keyword evidence="1" id="KW-0472">Membrane</keyword>
<gene>
    <name evidence="2" type="ORF">GCM10009769_12230</name>
    <name evidence="3" type="ORF">JOE58_000503</name>
</gene>
<accession>A0A8H9GAU8</accession>
<protein>
    <submittedName>
        <fullName evidence="2">Uncharacterized protein</fullName>
    </submittedName>
</protein>
<dbReference type="AlphaFoldDB" id="A0A8H9GAU8"/>
<feature type="transmembrane region" description="Helical" evidence="1">
    <location>
        <begin position="117"/>
        <end position="137"/>
    </location>
</feature>
<evidence type="ECO:0000313" key="5">
    <source>
        <dbReference type="Proteomes" id="UP000746584"/>
    </source>
</evidence>
<dbReference type="RefSeq" id="WP_022904295.1">
    <property type="nucleotide sequence ID" value="NZ_BMOI01000004.1"/>
</dbReference>
<name>A0A8H9GAU8_9MICO</name>